<keyword evidence="3" id="KW-1185">Reference proteome</keyword>
<comment type="caution">
    <text evidence="2">The sequence shown here is derived from an EMBL/GenBank/DDBJ whole genome shotgun (WGS) entry which is preliminary data.</text>
</comment>
<dbReference type="InterPro" id="IPR010982">
    <property type="entry name" value="Lambda_DNA-bd_dom_sf"/>
</dbReference>
<dbReference type="Proteomes" id="UP001278571">
    <property type="component" value="Unassembled WGS sequence"/>
</dbReference>
<name>A0ABU4KIR1_9ACTN</name>
<gene>
    <name evidence="2" type="ORF">R2363_36630</name>
</gene>
<evidence type="ECO:0000259" key="1">
    <source>
        <dbReference type="PROSITE" id="PS50943"/>
    </source>
</evidence>
<accession>A0ABU4KIR1</accession>
<dbReference type="Gene3D" id="1.10.260.40">
    <property type="entry name" value="lambda repressor-like DNA-binding domains"/>
    <property type="match status" value="1"/>
</dbReference>
<reference evidence="2 3" key="1">
    <citation type="submission" date="2023-10" db="EMBL/GenBank/DDBJ databases">
        <authorList>
            <person name="Wang X.X."/>
        </authorList>
    </citation>
    <scope>NUCLEOTIDE SEQUENCE [LARGE SCALE GENOMIC DNA]</scope>
    <source>
        <strain evidence="2 3">NBRC 12816</strain>
    </source>
</reference>
<dbReference type="InterPro" id="IPR001387">
    <property type="entry name" value="Cro/C1-type_HTH"/>
</dbReference>
<protein>
    <submittedName>
        <fullName evidence="2">Helix-turn-helix transcriptional regulator</fullName>
    </submittedName>
</protein>
<organism evidence="2 3">
    <name type="scientific">Streptomyces roseolus</name>
    <dbReference type="NCBI Taxonomy" id="67358"/>
    <lineage>
        <taxon>Bacteria</taxon>
        <taxon>Bacillati</taxon>
        <taxon>Actinomycetota</taxon>
        <taxon>Actinomycetes</taxon>
        <taxon>Kitasatosporales</taxon>
        <taxon>Streptomycetaceae</taxon>
        <taxon>Streptomyces</taxon>
    </lineage>
</organism>
<feature type="domain" description="HTH cro/C1-type" evidence="1">
    <location>
        <begin position="91"/>
        <end position="130"/>
    </location>
</feature>
<dbReference type="EMBL" id="JAWJZF010000531">
    <property type="protein sequence ID" value="MDX2297690.1"/>
    <property type="molecule type" value="Genomic_DNA"/>
</dbReference>
<evidence type="ECO:0000313" key="2">
    <source>
        <dbReference type="EMBL" id="MDX2297690.1"/>
    </source>
</evidence>
<sequence length="233" mass="25570">MKAAHPTHDDLAALITAINELLPSAGMSYDDLELDAVAYETGISEEVIRALLHGRPVPDEQLNLPFAERLAFLLKTRLAPDGKPYSKAFIADALGISRAMVFALFKGDREAGRAVAAELEEFFRVDPGFLSTSGRRALARALRPIYATLSMVSDLREKRVSHLAMRSSVGVPDIRLAGQLQEAVHAVLNPAEPDPEADAAERELRELTDQVRALAPNSRSHVLRNIRKFLGQQ</sequence>
<dbReference type="RefSeq" id="WP_319013833.1">
    <property type="nucleotide sequence ID" value="NZ_JAWJZF010000531.1"/>
</dbReference>
<evidence type="ECO:0000313" key="3">
    <source>
        <dbReference type="Proteomes" id="UP001278571"/>
    </source>
</evidence>
<dbReference type="PROSITE" id="PS50943">
    <property type="entry name" value="HTH_CROC1"/>
    <property type="match status" value="1"/>
</dbReference>
<proteinExistence type="predicted"/>